<dbReference type="Pfam" id="PF13193">
    <property type="entry name" value="AMP-binding_C"/>
    <property type="match status" value="1"/>
</dbReference>
<evidence type="ECO:0000259" key="5">
    <source>
        <dbReference type="Pfam" id="PF00501"/>
    </source>
</evidence>
<dbReference type="Pfam" id="PF00501">
    <property type="entry name" value="AMP-binding"/>
    <property type="match status" value="1"/>
</dbReference>
<dbReference type="InterPro" id="IPR020845">
    <property type="entry name" value="AMP-binding_CS"/>
</dbReference>
<accession>A0ABN7A8F3</accession>
<dbReference type="Gene3D" id="3.30.300.30">
    <property type="match status" value="1"/>
</dbReference>
<feature type="domain" description="AMP-dependent synthetase/ligase" evidence="5">
    <location>
        <begin position="25"/>
        <end position="393"/>
    </location>
</feature>
<dbReference type="InterPro" id="IPR045851">
    <property type="entry name" value="AMP-bd_C_sf"/>
</dbReference>
<dbReference type="InterPro" id="IPR042099">
    <property type="entry name" value="ANL_N_sf"/>
</dbReference>
<keyword evidence="4" id="KW-0576">Peroxisome</keyword>
<organism evidence="7 8">
    <name type="scientific">Nesidiocoris tenuis</name>
    <dbReference type="NCBI Taxonomy" id="355587"/>
    <lineage>
        <taxon>Eukaryota</taxon>
        <taxon>Metazoa</taxon>
        <taxon>Ecdysozoa</taxon>
        <taxon>Arthropoda</taxon>
        <taxon>Hexapoda</taxon>
        <taxon>Insecta</taxon>
        <taxon>Pterygota</taxon>
        <taxon>Neoptera</taxon>
        <taxon>Paraneoptera</taxon>
        <taxon>Hemiptera</taxon>
        <taxon>Heteroptera</taxon>
        <taxon>Panheteroptera</taxon>
        <taxon>Cimicomorpha</taxon>
        <taxon>Miridae</taxon>
        <taxon>Dicyphina</taxon>
        <taxon>Nesidiocoris</taxon>
    </lineage>
</organism>
<dbReference type="PANTHER" id="PTHR24096">
    <property type="entry name" value="LONG-CHAIN-FATTY-ACID--COA LIGASE"/>
    <property type="match status" value="1"/>
</dbReference>
<evidence type="ECO:0000256" key="2">
    <source>
        <dbReference type="ARBA" id="ARBA00006432"/>
    </source>
</evidence>
<dbReference type="InterPro" id="IPR000873">
    <property type="entry name" value="AMP-dep_synth/lig_dom"/>
</dbReference>
<proteinExistence type="inferred from homology"/>
<comment type="subcellular location">
    <subcellularLocation>
        <location evidence="1">Peroxisome</location>
    </subcellularLocation>
</comment>
<dbReference type="Gene3D" id="3.40.50.12780">
    <property type="entry name" value="N-terminal domain of ligase-like"/>
    <property type="match status" value="1"/>
</dbReference>
<evidence type="ECO:0000256" key="1">
    <source>
        <dbReference type="ARBA" id="ARBA00004275"/>
    </source>
</evidence>
<keyword evidence="8" id="KW-1185">Reference proteome</keyword>
<evidence type="ECO:0000259" key="6">
    <source>
        <dbReference type="Pfam" id="PF13193"/>
    </source>
</evidence>
<evidence type="ECO:0000313" key="8">
    <source>
        <dbReference type="Proteomes" id="UP001307889"/>
    </source>
</evidence>
<comment type="similarity">
    <text evidence="2">Belongs to the ATP-dependent AMP-binding enzyme family.</text>
</comment>
<keyword evidence="3 7" id="KW-0436">Ligase</keyword>
<evidence type="ECO:0000313" key="7">
    <source>
        <dbReference type="EMBL" id="BES88573.1"/>
    </source>
</evidence>
<reference evidence="7 8" key="1">
    <citation type="submission" date="2023-09" db="EMBL/GenBank/DDBJ databases">
        <title>Nesidiocoris tenuis whole genome shotgun sequence.</title>
        <authorList>
            <person name="Shibata T."/>
            <person name="Shimoda M."/>
            <person name="Kobayashi T."/>
            <person name="Uehara T."/>
        </authorList>
    </citation>
    <scope>NUCLEOTIDE SEQUENCE [LARGE SCALE GENOMIC DNA]</scope>
    <source>
        <strain evidence="7 8">Japan</strain>
    </source>
</reference>
<dbReference type="Proteomes" id="UP001307889">
    <property type="component" value="Chromosome 1"/>
</dbReference>
<gene>
    <name evidence="7" type="ORF">NTJ_01379</name>
</gene>
<dbReference type="InterPro" id="IPR025110">
    <property type="entry name" value="AMP-bd_C"/>
</dbReference>
<evidence type="ECO:0000256" key="4">
    <source>
        <dbReference type="ARBA" id="ARBA00023140"/>
    </source>
</evidence>
<name>A0ABN7A8F3_9HEMI</name>
<dbReference type="GO" id="GO:0016874">
    <property type="term" value="F:ligase activity"/>
    <property type="evidence" value="ECO:0007669"/>
    <property type="project" value="UniProtKB-KW"/>
</dbReference>
<dbReference type="PROSITE" id="PS00455">
    <property type="entry name" value="AMP_BINDING"/>
    <property type="match status" value="1"/>
</dbReference>
<dbReference type="EMBL" id="AP028909">
    <property type="protein sequence ID" value="BES88573.1"/>
    <property type="molecule type" value="Genomic_DNA"/>
</dbReference>
<feature type="domain" description="AMP-binding enzyme C-terminal" evidence="6">
    <location>
        <begin position="444"/>
        <end position="519"/>
    </location>
</feature>
<dbReference type="SUPFAM" id="SSF56801">
    <property type="entry name" value="Acetyl-CoA synthetase-like"/>
    <property type="match status" value="1"/>
</dbReference>
<evidence type="ECO:0000256" key="3">
    <source>
        <dbReference type="ARBA" id="ARBA00022598"/>
    </source>
</evidence>
<sequence length="530" mass="58965">MPIGGKLESDERIAHSQDLPTLVFENMKKFSDRNFLTDGLTGARLTFQEAFDEALSIAVRLRAIGVKEGSYVAFLTDSTLEACTFLIAVWFAGGCVSPINSNLSTDDIGQILDITTAEYVFCEGTKLPLFEEAKKLVKRPLQVITDVKHATYLSYQDLKSDDGSNFAPDAYDADSHVAFLLFTSGTTGVPKGVMLSSLGCLVNGIRIFDDFSSTLLTSPFYWISAAATFVNALLQGTELIIPRVKFIPGTKQPDLRHILRTIEVYKPKKWMSSPSTLLEMSSIPDVGKYDLSSLKHVSVGGSPILPVQKKYLCDTLFKGRNIIQERYGCSEAGFFTRQWKTPPPDFNDKKSASVGPPAPGLEVKIVDVETGRELGPNEVGEIFVRGSGNMIGYINKDLTERYTKQDWYRVGDQCLYDEDEWIYFKTRVKEMIKFRGHAMAPVDMENVVIQHPDVVEACVIGKPHPTDWEHPVAFVVKKVGSNLTEDALAAFVNGQVSDEKRLRGGVIFRDELPKSAIGKILRNKLQEEFQ</sequence>
<dbReference type="PANTHER" id="PTHR24096:SF149">
    <property type="entry name" value="AMP-BINDING DOMAIN-CONTAINING PROTEIN-RELATED"/>
    <property type="match status" value="1"/>
</dbReference>
<protein>
    <submittedName>
        <fullName evidence="7">AMP dependent coa ligase</fullName>
    </submittedName>
</protein>